<reference evidence="2" key="1">
    <citation type="submission" date="2019-08" db="EMBL/GenBank/DDBJ databases">
        <authorList>
            <person name="Kucharzyk K."/>
            <person name="Murdoch R.W."/>
            <person name="Higgins S."/>
            <person name="Loffler F."/>
        </authorList>
    </citation>
    <scope>NUCLEOTIDE SEQUENCE</scope>
</reference>
<name>A0A645ASK2_9ZZZZ</name>
<organism evidence="2">
    <name type="scientific">bioreactor metagenome</name>
    <dbReference type="NCBI Taxonomy" id="1076179"/>
    <lineage>
        <taxon>unclassified sequences</taxon>
        <taxon>metagenomes</taxon>
        <taxon>ecological metagenomes</taxon>
    </lineage>
</organism>
<accession>A0A645ASK2</accession>
<feature type="compositionally biased region" description="Low complexity" evidence="1">
    <location>
        <begin position="123"/>
        <end position="132"/>
    </location>
</feature>
<feature type="compositionally biased region" description="Low complexity" evidence="1">
    <location>
        <begin position="233"/>
        <end position="250"/>
    </location>
</feature>
<dbReference type="AlphaFoldDB" id="A0A645ASK2"/>
<proteinExistence type="predicted"/>
<gene>
    <name evidence="2" type="ORF">SDC9_103057</name>
</gene>
<feature type="region of interest" description="Disordered" evidence="1">
    <location>
        <begin position="225"/>
        <end position="250"/>
    </location>
</feature>
<protein>
    <submittedName>
        <fullName evidence="2">Uncharacterized protein</fullName>
    </submittedName>
</protein>
<evidence type="ECO:0000313" key="2">
    <source>
        <dbReference type="EMBL" id="MPM56255.1"/>
    </source>
</evidence>
<dbReference type="EMBL" id="VSSQ01015663">
    <property type="protein sequence ID" value="MPM56255.1"/>
    <property type="molecule type" value="Genomic_DNA"/>
</dbReference>
<evidence type="ECO:0000256" key="1">
    <source>
        <dbReference type="SAM" id="MobiDB-lite"/>
    </source>
</evidence>
<feature type="region of interest" description="Disordered" evidence="1">
    <location>
        <begin position="110"/>
        <end position="132"/>
    </location>
</feature>
<comment type="caution">
    <text evidence="2">The sequence shown here is derived from an EMBL/GenBank/DDBJ whole genome shotgun (WGS) entry which is preliminary data.</text>
</comment>
<sequence>MRRRVEDPVTAEQRSRTPVDLVDDPLGRIVVDHRGVQACPGADLDDRIGGFALEHLGGLGDRVPDDLVQAGGLSDGYVLGTAGTVEVLPAGQPVAHVRGQFAARGTIPDASQRGLGAAGHGPGRQQRGQQSRARAVRVLVDGQVDLAGGGLEQSQQLVEQVFVADELEVRDVQPRAGFAAGIDELAHRGQRFAGLVAHMRNQRDAVLGGHRSQRPQFAASAVHAGRVDHSEAQRGAAGRQGRIGQRLHLP</sequence>